<dbReference type="EMBL" id="SHKL01000001">
    <property type="protein sequence ID" value="RZT84610.1"/>
    <property type="molecule type" value="Genomic_DNA"/>
</dbReference>
<organism evidence="2 3">
    <name type="scientific">Pseudonocardia sediminis</name>
    <dbReference type="NCBI Taxonomy" id="1397368"/>
    <lineage>
        <taxon>Bacteria</taxon>
        <taxon>Bacillati</taxon>
        <taxon>Actinomycetota</taxon>
        <taxon>Actinomycetes</taxon>
        <taxon>Pseudonocardiales</taxon>
        <taxon>Pseudonocardiaceae</taxon>
        <taxon>Pseudonocardia</taxon>
    </lineage>
</organism>
<gene>
    <name evidence="2" type="ORF">EV383_1457</name>
</gene>
<reference evidence="2 3" key="1">
    <citation type="submission" date="2019-02" db="EMBL/GenBank/DDBJ databases">
        <title>Sequencing the genomes of 1000 actinobacteria strains.</title>
        <authorList>
            <person name="Klenk H.-P."/>
        </authorList>
    </citation>
    <scope>NUCLEOTIDE SEQUENCE [LARGE SCALE GENOMIC DNA]</scope>
    <source>
        <strain evidence="2 3">DSM 45779</strain>
    </source>
</reference>
<keyword evidence="3" id="KW-1185">Reference proteome</keyword>
<comment type="caution">
    <text evidence="2">The sequence shown here is derived from an EMBL/GenBank/DDBJ whole genome shotgun (WGS) entry which is preliminary data.</text>
</comment>
<dbReference type="Proteomes" id="UP000291591">
    <property type="component" value="Unassembled WGS sequence"/>
</dbReference>
<protein>
    <recommendedName>
        <fullName evidence="4">Sigma-70-like protein</fullName>
    </recommendedName>
</protein>
<accession>A0A4V2FQG9</accession>
<dbReference type="AlphaFoldDB" id="A0A4V2FQG9"/>
<evidence type="ECO:0000256" key="1">
    <source>
        <dbReference type="SAM" id="MobiDB-lite"/>
    </source>
</evidence>
<evidence type="ECO:0000313" key="3">
    <source>
        <dbReference type="Proteomes" id="UP000291591"/>
    </source>
</evidence>
<name>A0A4V2FQG9_PSEST</name>
<evidence type="ECO:0000313" key="2">
    <source>
        <dbReference type="EMBL" id="RZT84610.1"/>
    </source>
</evidence>
<evidence type="ECO:0008006" key="4">
    <source>
        <dbReference type="Google" id="ProtNLM"/>
    </source>
</evidence>
<feature type="region of interest" description="Disordered" evidence="1">
    <location>
        <begin position="1"/>
        <end position="23"/>
    </location>
</feature>
<proteinExistence type="predicted"/>
<sequence length="106" mass="11454">MSAPTVRTGLTPDRPAPARPRGARRVVENDDYARFTRRILAAHARRIGSGDIEGLTDLSRLPTEIDAITADAVTGLRAAGFSWAEIAARLGTSRQAAHQRYGCSRP</sequence>